<protein>
    <submittedName>
        <fullName evidence="1">Uncharacterized protein</fullName>
    </submittedName>
</protein>
<gene>
    <name evidence="1" type="ORF">FF38_07644</name>
</gene>
<accession>A0A0L0BND0</accession>
<dbReference type="OrthoDB" id="6287725at2759"/>
<evidence type="ECO:0000313" key="1">
    <source>
        <dbReference type="EMBL" id="KNC21526.1"/>
    </source>
</evidence>
<evidence type="ECO:0000313" key="2">
    <source>
        <dbReference type="Proteomes" id="UP000037069"/>
    </source>
</evidence>
<comment type="caution">
    <text evidence="1">The sequence shown here is derived from an EMBL/GenBank/DDBJ whole genome shotgun (WGS) entry which is preliminary data.</text>
</comment>
<sequence length="129" mass="14837">MVETGPLFLFEVDLFYIEITHRFQKARPQQQLITISSDQQQPRQELYTYLQQPPPINQASLTQQQVLHQNIVNTGNIQINANTTKNSEVPLIITDENAPSQPEPTMPITHVIKSLLKFLTQNSCQPLWK</sequence>
<reference evidence="1 2" key="1">
    <citation type="journal article" date="2015" name="Nat. Commun.">
        <title>Lucilia cuprina genome unlocks parasitic fly biology to underpin future interventions.</title>
        <authorList>
            <person name="Anstead C.A."/>
            <person name="Korhonen P.K."/>
            <person name="Young N.D."/>
            <person name="Hall R.S."/>
            <person name="Jex A.R."/>
            <person name="Murali S.C."/>
            <person name="Hughes D.S."/>
            <person name="Lee S.F."/>
            <person name="Perry T."/>
            <person name="Stroehlein A.J."/>
            <person name="Ansell B.R."/>
            <person name="Breugelmans B."/>
            <person name="Hofmann A."/>
            <person name="Qu J."/>
            <person name="Dugan S."/>
            <person name="Lee S.L."/>
            <person name="Chao H."/>
            <person name="Dinh H."/>
            <person name="Han Y."/>
            <person name="Doddapaneni H.V."/>
            <person name="Worley K.C."/>
            <person name="Muzny D.M."/>
            <person name="Ioannidis P."/>
            <person name="Waterhouse R.M."/>
            <person name="Zdobnov E.M."/>
            <person name="James P.J."/>
            <person name="Bagnall N.H."/>
            <person name="Kotze A.C."/>
            <person name="Gibbs R.A."/>
            <person name="Richards S."/>
            <person name="Batterham P."/>
            <person name="Gasser R.B."/>
        </authorList>
    </citation>
    <scope>NUCLEOTIDE SEQUENCE [LARGE SCALE GENOMIC DNA]</scope>
    <source>
        <strain evidence="1 2">LS</strain>
        <tissue evidence="1">Full body</tissue>
    </source>
</reference>
<name>A0A0L0BND0_LUCCU</name>
<proteinExistence type="predicted"/>
<dbReference type="EMBL" id="JRES01001608">
    <property type="protein sequence ID" value="KNC21526.1"/>
    <property type="molecule type" value="Genomic_DNA"/>
</dbReference>
<dbReference type="AlphaFoldDB" id="A0A0L0BND0"/>
<keyword evidence="2" id="KW-1185">Reference proteome</keyword>
<dbReference type="Proteomes" id="UP000037069">
    <property type="component" value="Unassembled WGS sequence"/>
</dbReference>
<organism evidence="1 2">
    <name type="scientific">Lucilia cuprina</name>
    <name type="common">Green bottle fly</name>
    <name type="synonym">Australian sheep blowfly</name>
    <dbReference type="NCBI Taxonomy" id="7375"/>
    <lineage>
        <taxon>Eukaryota</taxon>
        <taxon>Metazoa</taxon>
        <taxon>Ecdysozoa</taxon>
        <taxon>Arthropoda</taxon>
        <taxon>Hexapoda</taxon>
        <taxon>Insecta</taxon>
        <taxon>Pterygota</taxon>
        <taxon>Neoptera</taxon>
        <taxon>Endopterygota</taxon>
        <taxon>Diptera</taxon>
        <taxon>Brachycera</taxon>
        <taxon>Muscomorpha</taxon>
        <taxon>Oestroidea</taxon>
        <taxon>Calliphoridae</taxon>
        <taxon>Luciliinae</taxon>
        <taxon>Lucilia</taxon>
    </lineage>
</organism>